<dbReference type="eggNOG" id="ENOG502QVC5">
    <property type="taxonomic scope" value="Eukaryota"/>
</dbReference>
<organism evidence="3">
    <name type="scientific">Oryza punctata</name>
    <name type="common">Red rice</name>
    <dbReference type="NCBI Taxonomy" id="4537"/>
    <lineage>
        <taxon>Eukaryota</taxon>
        <taxon>Viridiplantae</taxon>
        <taxon>Streptophyta</taxon>
        <taxon>Embryophyta</taxon>
        <taxon>Tracheophyta</taxon>
        <taxon>Spermatophyta</taxon>
        <taxon>Magnoliopsida</taxon>
        <taxon>Liliopsida</taxon>
        <taxon>Poales</taxon>
        <taxon>Poaceae</taxon>
        <taxon>BOP clade</taxon>
        <taxon>Oryzoideae</taxon>
        <taxon>Oryzeae</taxon>
        <taxon>Oryzinae</taxon>
        <taxon>Oryza</taxon>
    </lineage>
</organism>
<evidence type="ECO:0000256" key="1">
    <source>
        <dbReference type="SAM" id="MobiDB-lite"/>
    </source>
</evidence>
<feature type="region of interest" description="Disordered" evidence="1">
    <location>
        <begin position="85"/>
        <end position="110"/>
    </location>
</feature>
<feature type="compositionally biased region" description="Basic and acidic residues" evidence="1">
    <location>
        <begin position="248"/>
        <end position="264"/>
    </location>
</feature>
<feature type="region of interest" description="Disordered" evidence="1">
    <location>
        <begin position="209"/>
        <end position="274"/>
    </location>
</feature>
<sequence length="926" mass="103701">MPSRMMQALAQEASDFDRQMGCMAGMFQIFDRRRFLTARQRSGGHGARGTPPPGHVLPDSNSNASIQNRAASNITLDKTFSKSMTENSSLSMESSRASSSSSSCSSFSSTDINRPIQQELSYINEERFAGKPPRSSQTKSVKCSKTVAKSKDPHTGFRDIVKESINRETHGMTINTSTKESRKGLHKDSPRPLLISKSTDGTYVIGIDRSTGVPGYVHESSRPPRFSCDDRQLLRPVEVQDSKNPSAKLKELPRLSLDSRKESMNPRSRLKNSGYIRTDDNLLDVLKHQESPSHQRASSVVAKLMGLEGTPDIHEPARSPRPVHGTQIDRPSHCQRNKNQDHRVPVQKNQSPVLKTNPFPGILPEAAPWRQNERAVTGHADEVKPRTASIYADIQRRLRGLELSECNKELRALRILGTLQKKDSPSQSDNNPELTAIQKKASEQIVDSENFQSPIVIVKPARCITKPDASHTLVAPLSRPKGIRRLRHEETSFTKKNENSDSKRNQSPNENAHSSGEEPVNSARSPRLSSSLSPRLAQKADSERRSRPPILPTSPGKKSKETVSPRGRLRSRHSQAKSNSDDDNVLHIPETKINLAKQIDVGVIDHPNPPNANSSYIHQRKIASTPNREEMPTVPPADKKKIHPQENIPSPVSVLDATFYHEGSSPSLKRISDSFKDGETHTSDESWNPTSLPDTPPSKISNDSNQIKAENMKALIQKLELLQMLSEEALKTDETFSSVAANKDHHYLYEILSASGLLHNKLNFQMMPHQIRPSSCPINPELFLILEQAKPDEKKLHRRLIFDLANELLAQQMDDNHTVNSSVQFFQSKKLSGWQLFKDLCAEIDMIQSRSSMIRCSEEEDSRLAEDAMQGMKEWKSSDSERQGIVLAIEKSIFKDLIDETISGEDKGKVHLTQWKLRRQLSFISI</sequence>
<dbReference type="GO" id="GO:0051513">
    <property type="term" value="P:regulation of monopolar cell growth"/>
    <property type="evidence" value="ECO:0007669"/>
    <property type="project" value="InterPro"/>
</dbReference>
<dbReference type="Gramene" id="OPUNC03G20370.1">
    <property type="protein sequence ID" value="OPUNC03G20370.1"/>
    <property type="gene ID" value="OPUNC03G20370"/>
</dbReference>
<feature type="compositionally biased region" description="Polar residues" evidence="1">
    <location>
        <begin position="685"/>
        <end position="699"/>
    </location>
</feature>
<evidence type="ECO:0000313" key="3">
    <source>
        <dbReference type="EnsemblPlants" id="OPUNC03G20370.1"/>
    </source>
</evidence>
<feature type="region of interest" description="Disordered" evidence="1">
    <location>
        <begin position="310"/>
        <end position="360"/>
    </location>
</feature>
<reference evidence="3" key="1">
    <citation type="submission" date="2015-04" db="UniProtKB">
        <authorList>
            <consortium name="EnsemblPlants"/>
        </authorList>
    </citation>
    <scope>IDENTIFICATION</scope>
</reference>
<protein>
    <recommendedName>
        <fullName evidence="2">DUF4378 domain-containing protein</fullName>
    </recommendedName>
</protein>
<dbReference type="PANTHER" id="PTHR31680:SF11">
    <property type="entry name" value="EXPRESSED PROTEIN"/>
    <property type="match status" value="1"/>
</dbReference>
<feature type="region of interest" description="Disordered" evidence="1">
    <location>
        <begin position="663"/>
        <end position="699"/>
    </location>
</feature>
<dbReference type="HOGENOM" id="CLU_007647_0_0_1"/>
<feature type="compositionally biased region" description="Basic and acidic residues" evidence="1">
    <location>
        <begin position="670"/>
        <end position="684"/>
    </location>
</feature>
<feature type="region of interest" description="Disordered" evidence="1">
    <location>
        <begin position="624"/>
        <end position="646"/>
    </location>
</feature>
<feature type="compositionally biased region" description="Basic and acidic residues" evidence="1">
    <location>
        <begin position="179"/>
        <end position="190"/>
    </location>
</feature>
<feature type="region of interest" description="Disordered" evidence="1">
    <location>
        <begin position="175"/>
        <end position="194"/>
    </location>
</feature>
<feature type="region of interest" description="Disordered" evidence="1">
    <location>
        <begin position="475"/>
        <end position="587"/>
    </location>
</feature>
<feature type="compositionally biased region" description="Polar residues" evidence="1">
    <location>
        <begin position="134"/>
        <end position="143"/>
    </location>
</feature>
<dbReference type="PANTHER" id="PTHR31680">
    <property type="entry name" value="LONGIFOLIA PROTEIN"/>
    <property type="match status" value="1"/>
</dbReference>
<proteinExistence type="predicted"/>
<dbReference type="OMA" id="KPARCIT"/>
<dbReference type="Proteomes" id="UP000026962">
    <property type="component" value="Chromosome 3"/>
</dbReference>
<dbReference type="STRING" id="4537.A0A0E0KF36"/>
<feature type="region of interest" description="Disordered" evidence="1">
    <location>
        <begin position="127"/>
        <end position="153"/>
    </location>
</feature>
<feature type="compositionally biased region" description="Polar residues" evidence="1">
    <location>
        <begin position="505"/>
        <end position="514"/>
    </location>
</feature>
<name>A0A0E0KF36_ORYPU</name>
<feature type="domain" description="DUF4378" evidence="2">
    <location>
        <begin position="744"/>
        <end position="900"/>
    </location>
</feature>
<evidence type="ECO:0000313" key="4">
    <source>
        <dbReference type="Proteomes" id="UP000026962"/>
    </source>
</evidence>
<feature type="region of interest" description="Disordered" evidence="1">
    <location>
        <begin position="40"/>
        <end position="64"/>
    </location>
</feature>
<dbReference type="Pfam" id="PF14309">
    <property type="entry name" value="DUF4378"/>
    <property type="match status" value="1"/>
</dbReference>
<evidence type="ECO:0000259" key="2">
    <source>
        <dbReference type="Pfam" id="PF14309"/>
    </source>
</evidence>
<feature type="compositionally biased region" description="Low complexity" evidence="1">
    <location>
        <begin position="88"/>
        <end position="109"/>
    </location>
</feature>
<dbReference type="AlphaFoldDB" id="A0A0E0KF36"/>
<feature type="compositionally biased region" description="Low complexity" evidence="1">
    <location>
        <begin position="522"/>
        <end position="537"/>
    </location>
</feature>
<dbReference type="InterPro" id="IPR025486">
    <property type="entry name" value="DUF4378"/>
</dbReference>
<keyword evidence="4" id="KW-1185">Reference proteome</keyword>
<feature type="compositionally biased region" description="Basic and acidic residues" evidence="1">
    <location>
        <begin position="487"/>
        <end position="504"/>
    </location>
</feature>
<dbReference type="EnsemblPlants" id="OPUNC03G20370.1">
    <property type="protein sequence ID" value="OPUNC03G20370.1"/>
    <property type="gene ID" value="OPUNC03G20370"/>
</dbReference>
<dbReference type="InterPro" id="IPR033334">
    <property type="entry name" value="LNG1/2"/>
</dbReference>
<feature type="compositionally biased region" description="Basic and acidic residues" evidence="1">
    <location>
        <begin position="219"/>
        <end position="241"/>
    </location>
</feature>
<accession>A0A0E0KF36</accession>
<reference evidence="3" key="2">
    <citation type="submission" date="2018-05" db="EMBL/GenBank/DDBJ databases">
        <title>OpunRS2 (Oryza punctata Reference Sequence Version 2).</title>
        <authorList>
            <person name="Zhang J."/>
            <person name="Kudrna D."/>
            <person name="Lee S."/>
            <person name="Talag J."/>
            <person name="Welchert J."/>
            <person name="Wing R.A."/>
        </authorList>
    </citation>
    <scope>NUCLEOTIDE SEQUENCE [LARGE SCALE GENOMIC DNA]</scope>
</reference>